<evidence type="ECO:0000256" key="1">
    <source>
        <dbReference type="ARBA" id="ARBA00022801"/>
    </source>
</evidence>
<reference evidence="5 6" key="1">
    <citation type="submission" date="2018-10" db="EMBL/GenBank/DDBJ databases">
        <title>A high-quality apple genome assembly.</title>
        <authorList>
            <person name="Hu J."/>
        </authorList>
    </citation>
    <scope>NUCLEOTIDE SEQUENCE [LARGE SCALE GENOMIC DNA]</scope>
    <source>
        <strain evidence="6">cv. HFTH1</strain>
        <tissue evidence="5">Young leaf</tissue>
    </source>
</reference>
<dbReference type="SMART" id="SM00487">
    <property type="entry name" value="DEXDc"/>
    <property type="match status" value="1"/>
</dbReference>
<dbReference type="InterPro" id="IPR027417">
    <property type="entry name" value="P-loop_NTPase"/>
</dbReference>
<evidence type="ECO:0000313" key="6">
    <source>
        <dbReference type="Proteomes" id="UP000290289"/>
    </source>
</evidence>
<dbReference type="InterPro" id="IPR011545">
    <property type="entry name" value="DEAD/DEAH_box_helicase_dom"/>
</dbReference>
<dbReference type="PROSITE" id="PS51192">
    <property type="entry name" value="HELICASE_ATP_BIND_1"/>
    <property type="match status" value="1"/>
</dbReference>
<keyword evidence="1" id="KW-0378">Hydrolase</keyword>
<dbReference type="GO" id="GO:0016787">
    <property type="term" value="F:hydrolase activity"/>
    <property type="evidence" value="ECO:0007669"/>
    <property type="project" value="UniProtKB-KW"/>
</dbReference>
<keyword evidence="2" id="KW-0067">ATP-binding</keyword>
<name>A0A498HSB8_MALDO</name>
<protein>
    <recommendedName>
        <fullName evidence="4">Helicase ATP-binding domain-containing protein</fullName>
    </recommendedName>
</protein>
<keyword evidence="3" id="KW-0694">RNA-binding</keyword>
<dbReference type="Pfam" id="PF00270">
    <property type="entry name" value="DEAD"/>
    <property type="match status" value="1"/>
</dbReference>
<evidence type="ECO:0000259" key="4">
    <source>
        <dbReference type="PROSITE" id="PS51192"/>
    </source>
</evidence>
<sequence length="211" mass="23110">MAGAQTGSGKTAAFCFPIINGVLKNGVEWSPARAGDRAVCPTALILSPTRELAGQIHEEAKKFGYQSGVKIVVGYGGAPISQQLRMLERGCDILVATPGRLVDMIERSRVSLRDVKYLALEEADRMLDMAFEPRIRRIVEQMDMPRSGARQTLLFSATFPDEIQRLAADFLLNYIFLAVGRVGSSTGLITQRVGSILVNGDWRFELGISSF</sequence>
<proteinExistence type="predicted"/>
<dbReference type="GO" id="GO:0004386">
    <property type="term" value="F:helicase activity"/>
    <property type="evidence" value="ECO:0007669"/>
    <property type="project" value="UniProtKB-KW"/>
</dbReference>
<feature type="domain" description="Helicase ATP-binding" evidence="4">
    <location>
        <begin position="1"/>
        <end position="177"/>
    </location>
</feature>
<dbReference type="Gene3D" id="3.40.50.300">
    <property type="entry name" value="P-loop containing nucleotide triphosphate hydrolases"/>
    <property type="match status" value="1"/>
</dbReference>
<dbReference type="Proteomes" id="UP000290289">
    <property type="component" value="Chromosome 15"/>
</dbReference>
<organism evidence="5 6">
    <name type="scientific">Malus domestica</name>
    <name type="common">Apple</name>
    <name type="synonym">Pyrus malus</name>
    <dbReference type="NCBI Taxonomy" id="3750"/>
    <lineage>
        <taxon>Eukaryota</taxon>
        <taxon>Viridiplantae</taxon>
        <taxon>Streptophyta</taxon>
        <taxon>Embryophyta</taxon>
        <taxon>Tracheophyta</taxon>
        <taxon>Spermatophyta</taxon>
        <taxon>Magnoliopsida</taxon>
        <taxon>eudicotyledons</taxon>
        <taxon>Gunneridae</taxon>
        <taxon>Pentapetalae</taxon>
        <taxon>rosids</taxon>
        <taxon>fabids</taxon>
        <taxon>Rosales</taxon>
        <taxon>Rosaceae</taxon>
        <taxon>Amygdaloideae</taxon>
        <taxon>Maleae</taxon>
        <taxon>Malus</taxon>
    </lineage>
</organism>
<dbReference type="STRING" id="3750.A0A498HSB8"/>
<gene>
    <name evidence="5" type="ORF">DVH24_029179</name>
</gene>
<dbReference type="GO" id="GO:0005524">
    <property type="term" value="F:ATP binding"/>
    <property type="evidence" value="ECO:0007669"/>
    <property type="project" value="InterPro"/>
</dbReference>
<dbReference type="SUPFAM" id="SSF52540">
    <property type="entry name" value="P-loop containing nucleoside triphosphate hydrolases"/>
    <property type="match status" value="1"/>
</dbReference>
<dbReference type="GO" id="GO:0003723">
    <property type="term" value="F:RNA binding"/>
    <property type="evidence" value="ECO:0007669"/>
    <property type="project" value="UniProtKB-KW"/>
</dbReference>
<comment type="caution">
    <text evidence="5">The sequence shown here is derived from an EMBL/GenBank/DDBJ whole genome shotgun (WGS) entry which is preliminary data.</text>
</comment>
<dbReference type="PANTHER" id="PTHR47958">
    <property type="entry name" value="ATP-DEPENDENT RNA HELICASE DBP3"/>
    <property type="match status" value="1"/>
</dbReference>
<dbReference type="AlphaFoldDB" id="A0A498HSB8"/>
<keyword evidence="6" id="KW-1185">Reference proteome</keyword>
<accession>A0A498HSB8</accession>
<keyword evidence="2" id="KW-0547">Nucleotide-binding</keyword>
<evidence type="ECO:0000256" key="3">
    <source>
        <dbReference type="ARBA" id="ARBA00022884"/>
    </source>
</evidence>
<keyword evidence="2" id="KW-0347">Helicase</keyword>
<evidence type="ECO:0000313" key="5">
    <source>
        <dbReference type="EMBL" id="RXH74458.1"/>
    </source>
</evidence>
<dbReference type="EMBL" id="RDQH01000341">
    <property type="protein sequence ID" value="RXH74458.1"/>
    <property type="molecule type" value="Genomic_DNA"/>
</dbReference>
<evidence type="ECO:0000256" key="2">
    <source>
        <dbReference type="ARBA" id="ARBA00022806"/>
    </source>
</evidence>
<dbReference type="InterPro" id="IPR014001">
    <property type="entry name" value="Helicase_ATP-bd"/>
</dbReference>